<reference evidence="2" key="1">
    <citation type="submission" date="2017-07" db="EMBL/GenBank/DDBJ databases">
        <title>Taro Niue Genome Assembly and Annotation.</title>
        <authorList>
            <person name="Atibalentja N."/>
            <person name="Keating K."/>
            <person name="Fields C.J."/>
        </authorList>
    </citation>
    <scope>NUCLEOTIDE SEQUENCE</scope>
    <source>
        <strain evidence="2">Niue_2</strain>
        <tissue evidence="2">Leaf</tissue>
    </source>
</reference>
<organism evidence="2 3">
    <name type="scientific">Colocasia esculenta</name>
    <name type="common">Wild taro</name>
    <name type="synonym">Arum esculentum</name>
    <dbReference type="NCBI Taxonomy" id="4460"/>
    <lineage>
        <taxon>Eukaryota</taxon>
        <taxon>Viridiplantae</taxon>
        <taxon>Streptophyta</taxon>
        <taxon>Embryophyta</taxon>
        <taxon>Tracheophyta</taxon>
        <taxon>Spermatophyta</taxon>
        <taxon>Magnoliopsida</taxon>
        <taxon>Liliopsida</taxon>
        <taxon>Araceae</taxon>
        <taxon>Aroideae</taxon>
        <taxon>Colocasieae</taxon>
        <taxon>Colocasia</taxon>
    </lineage>
</organism>
<comment type="caution">
    <text evidence="2">The sequence shown here is derived from an EMBL/GenBank/DDBJ whole genome shotgun (WGS) entry which is preliminary data.</text>
</comment>
<dbReference type="AlphaFoldDB" id="A0A843WZT2"/>
<feature type="compositionally biased region" description="Polar residues" evidence="1">
    <location>
        <begin position="71"/>
        <end position="85"/>
    </location>
</feature>
<evidence type="ECO:0000256" key="1">
    <source>
        <dbReference type="SAM" id="MobiDB-lite"/>
    </source>
</evidence>
<dbReference type="EMBL" id="NMUH01004845">
    <property type="protein sequence ID" value="MQM11021.1"/>
    <property type="molecule type" value="Genomic_DNA"/>
</dbReference>
<accession>A0A843WZT2</accession>
<feature type="compositionally biased region" description="Polar residues" evidence="1">
    <location>
        <begin position="229"/>
        <end position="245"/>
    </location>
</feature>
<feature type="compositionally biased region" description="Polar residues" evidence="1">
    <location>
        <begin position="15"/>
        <end position="26"/>
    </location>
</feature>
<protein>
    <submittedName>
        <fullName evidence="2">Uncharacterized protein</fullName>
    </submittedName>
</protein>
<feature type="region of interest" description="Disordered" evidence="1">
    <location>
        <begin position="202"/>
        <end position="254"/>
    </location>
</feature>
<evidence type="ECO:0000313" key="2">
    <source>
        <dbReference type="EMBL" id="MQM11021.1"/>
    </source>
</evidence>
<keyword evidence="3" id="KW-1185">Reference proteome</keyword>
<evidence type="ECO:0000313" key="3">
    <source>
        <dbReference type="Proteomes" id="UP000652761"/>
    </source>
</evidence>
<feature type="compositionally biased region" description="Polar residues" evidence="1">
    <location>
        <begin position="113"/>
        <end position="127"/>
    </location>
</feature>
<name>A0A843WZT2_COLES</name>
<gene>
    <name evidence="2" type="ORF">Taro_043920</name>
</gene>
<feature type="compositionally biased region" description="Polar residues" evidence="1">
    <location>
        <begin position="92"/>
        <end position="101"/>
    </location>
</feature>
<feature type="compositionally biased region" description="Low complexity" evidence="1">
    <location>
        <begin position="36"/>
        <end position="51"/>
    </location>
</feature>
<proteinExistence type="predicted"/>
<dbReference type="Proteomes" id="UP000652761">
    <property type="component" value="Unassembled WGS sequence"/>
</dbReference>
<feature type="region of interest" description="Disordered" evidence="1">
    <location>
        <begin position="1"/>
        <end position="135"/>
    </location>
</feature>
<sequence length="254" mass="26801">MRTSGPFIDARAPSHSFSSTRPSQYCPSHRCHLSRSRPLLPASPSPSSHALHTGQLQAPSPAMDAPEIRSTPASTLRTPSRQGSATHGPDGQHTSCTTQHHPQPLQLGPAASPSAQHTPSPNAQTPWHSLAQHPGSTIAQPLGLAAWPICPPQPSAAIAPAQQPSASASHRDIAGDLAAPICPGQLSCPPQLWIRQILSANHRRSPSQRRTTPLAQHKPQPCTPAPGCLQNTPNRPKLPQASSSFAHLVEETNG</sequence>